<proteinExistence type="predicted"/>
<feature type="transmembrane region" description="Helical" evidence="1">
    <location>
        <begin position="14"/>
        <end position="35"/>
    </location>
</feature>
<name>A0A7V7S541_9BACI</name>
<comment type="caution">
    <text evidence="2">The sequence shown here is derived from an EMBL/GenBank/DDBJ whole genome shotgun (WGS) entry which is preliminary data.</text>
</comment>
<evidence type="ECO:0000313" key="3">
    <source>
        <dbReference type="Proteomes" id="UP000470409"/>
    </source>
</evidence>
<keyword evidence="1" id="KW-1133">Transmembrane helix</keyword>
<reference evidence="2 3" key="1">
    <citation type="submission" date="2019-10" db="EMBL/GenBank/DDBJ databases">
        <title>Bacillus from the desert of Cuatro Cinegas, Coahuila.</title>
        <authorList>
            <person name="Olmedo-Alvarez G."/>
            <person name="Saldana S."/>
            <person name="Barcelo D."/>
        </authorList>
    </citation>
    <scope>NUCLEOTIDE SEQUENCE [LARGE SCALE GENOMIC DNA]</scope>
    <source>
        <strain evidence="2 3">CH155b_5T</strain>
    </source>
</reference>
<evidence type="ECO:0000256" key="1">
    <source>
        <dbReference type="SAM" id="Phobius"/>
    </source>
</evidence>
<dbReference type="AlphaFoldDB" id="A0A7V7S541"/>
<evidence type="ECO:0000313" key="2">
    <source>
        <dbReference type="EMBL" id="KAB2441361.1"/>
    </source>
</evidence>
<accession>A0A7V7S541</accession>
<keyword evidence="1" id="KW-0812">Transmembrane</keyword>
<dbReference type="EMBL" id="WBPG01000026">
    <property type="protein sequence ID" value="KAB2441361.1"/>
    <property type="molecule type" value="Genomic_DNA"/>
</dbReference>
<organism evidence="2 3">
    <name type="scientific">Bacillus luti</name>
    <dbReference type="NCBI Taxonomy" id="2026191"/>
    <lineage>
        <taxon>Bacteria</taxon>
        <taxon>Bacillati</taxon>
        <taxon>Bacillota</taxon>
        <taxon>Bacilli</taxon>
        <taxon>Bacillales</taxon>
        <taxon>Bacillaceae</taxon>
        <taxon>Bacillus</taxon>
        <taxon>Bacillus cereus group</taxon>
    </lineage>
</organism>
<gene>
    <name evidence="2" type="ORF">F8163_21605</name>
</gene>
<keyword evidence="1" id="KW-0472">Membrane</keyword>
<dbReference type="Proteomes" id="UP000470409">
    <property type="component" value="Unassembled WGS sequence"/>
</dbReference>
<protein>
    <submittedName>
        <fullName evidence="2">Uncharacterized protein</fullName>
    </submittedName>
</protein>
<sequence length="190" mass="22323">MWIDSVDFNKWRDLIPFGSAMLGAMVGGGITYWIAKNKERKETKQKQLESLFELQKINFNLVQSIRDLQNMIKNYLSDSVKIEEISIKEVNKKVKECLDELANSRAELLGNAVHLSEDIFNYVSDKHDEIMKKFLFTTFSGLDTEYEGSYIKEDIENLENVINKMIILQDFLMQKEKLYVKHYLNEYTDI</sequence>